<dbReference type="AlphaFoldDB" id="A0A9Q1JW42"/>
<proteinExistence type="predicted"/>
<dbReference type="Proteomes" id="UP001153076">
    <property type="component" value="Unassembled WGS sequence"/>
</dbReference>
<evidence type="ECO:0000313" key="2">
    <source>
        <dbReference type="Proteomes" id="UP001153076"/>
    </source>
</evidence>
<organism evidence="1 2">
    <name type="scientific">Carnegiea gigantea</name>
    <dbReference type="NCBI Taxonomy" id="171969"/>
    <lineage>
        <taxon>Eukaryota</taxon>
        <taxon>Viridiplantae</taxon>
        <taxon>Streptophyta</taxon>
        <taxon>Embryophyta</taxon>
        <taxon>Tracheophyta</taxon>
        <taxon>Spermatophyta</taxon>
        <taxon>Magnoliopsida</taxon>
        <taxon>eudicotyledons</taxon>
        <taxon>Gunneridae</taxon>
        <taxon>Pentapetalae</taxon>
        <taxon>Caryophyllales</taxon>
        <taxon>Cactineae</taxon>
        <taxon>Cactaceae</taxon>
        <taxon>Cactoideae</taxon>
        <taxon>Echinocereeae</taxon>
        <taxon>Carnegiea</taxon>
    </lineage>
</organism>
<sequence>MAKVITELEEFIPGARTPLKRISKVAAESVSDALIKDRPRRSESRTPVYSQDSCESEGCLMQIDAIEKHFVGSRDMEDNGAFVDRSLMRIVEPDLQIRDVQTTTNTKKGKAVLVEALKRRRMRLHSPCMNFISLAVYTNYSFYAPSSSIESLPSLFSAYMRQNETICYAILYELKLYAYFVFNSEEEQR</sequence>
<name>A0A9Q1JW42_9CARY</name>
<reference evidence="1" key="1">
    <citation type="submission" date="2022-04" db="EMBL/GenBank/DDBJ databases">
        <title>Carnegiea gigantea Genome sequencing and assembly v2.</title>
        <authorList>
            <person name="Copetti D."/>
            <person name="Sanderson M.J."/>
            <person name="Burquez A."/>
            <person name="Wojciechowski M.F."/>
        </authorList>
    </citation>
    <scope>NUCLEOTIDE SEQUENCE</scope>
    <source>
        <strain evidence="1">SGP5-SGP5p</strain>
        <tissue evidence="1">Aerial part</tissue>
    </source>
</reference>
<comment type="caution">
    <text evidence="1">The sequence shown here is derived from an EMBL/GenBank/DDBJ whole genome shotgun (WGS) entry which is preliminary data.</text>
</comment>
<gene>
    <name evidence="1" type="ORF">Cgig2_029011</name>
</gene>
<accession>A0A9Q1JW42</accession>
<keyword evidence="2" id="KW-1185">Reference proteome</keyword>
<dbReference type="EMBL" id="JAKOGI010000629">
    <property type="protein sequence ID" value="KAJ8432170.1"/>
    <property type="molecule type" value="Genomic_DNA"/>
</dbReference>
<evidence type="ECO:0000313" key="1">
    <source>
        <dbReference type="EMBL" id="KAJ8432170.1"/>
    </source>
</evidence>
<protein>
    <submittedName>
        <fullName evidence="1">Uncharacterized protein</fullName>
    </submittedName>
</protein>